<evidence type="ECO:0000256" key="2">
    <source>
        <dbReference type="ARBA" id="ARBA00007362"/>
    </source>
</evidence>
<feature type="transmembrane region" description="Helical" evidence="7">
    <location>
        <begin position="338"/>
        <end position="358"/>
    </location>
</feature>
<dbReference type="Pfam" id="PF00892">
    <property type="entry name" value="EamA"/>
    <property type="match status" value="2"/>
</dbReference>
<feature type="transmembrane region" description="Helical" evidence="7">
    <location>
        <begin position="188"/>
        <end position="206"/>
    </location>
</feature>
<evidence type="ECO:0000313" key="9">
    <source>
        <dbReference type="EMBL" id="CAE02636.1"/>
    </source>
</evidence>
<feature type="transmembrane region" description="Helical" evidence="7">
    <location>
        <begin position="24"/>
        <end position="43"/>
    </location>
</feature>
<feature type="transmembrane region" description="Helical" evidence="7">
    <location>
        <begin position="131"/>
        <end position="152"/>
    </location>
</feature>
<dbReference type="PANTHER" id="PTHR32322">
    <property type="entry name" value="INNER MEMBRANE TRANSPORTER"/>
    <property type="match status" value="1"/>
</dbReference>
<proteinExistence type="inferred from homology"/>
<sequence length="378" mass="41810">MPPSMRLSTSIITFIYFSMLNLHLYRYSLSLFSLYCFFPSHTIKGSGRRSISLKEFVKMINQNRLAAAYLAAILNALIIGFSFIFVKIALRSANPFDILAHRFTAAFICAMLPVLFGWIKLSVSWKNVLAILPLALLYPALFFSFQAFGLLYSSSSEAGIIQAAIPIFTMLFSSYFLKERPTWAQKGFTCLSVAGVVFIFTMKGVSAESASFKGAFLILLSALSSALYNTAARRMTLRFSLGELTWCMSAIGFASFNCIALFRHGAEGTIGQYFLPFRDPGFIAAILYLGILSSLITSLMSNYALSKIEAFKMSAFNNLSVIVTMLAGVLVLHESLRWYHIAGAVCIVIGVLGSNASGRRKKSILRHREKMKGNKDGI</sequence>
<dbReference type="InterPro" id="IPR037185">
    <property type="entry name" value="EmrE-like"/>
</dbReference>
<feature type="transmembrane region" description="Helical" evidence="7">
    <location>
        <begin position="282"/>
        <end position="303"/>
    </location>
</feature>
<organism evidence="9">
    <name type="scientific">Bacillus amyloliquefaciens</name>
    <name type="common">Bacillus velezensis</name>
    <dbReference type="NCBI Taxonomy" id="1390"/>
    <lineage>
        <taxon>Bacteria</taxon>
        <taxon>Bacillati</taxon>
        <taxon>Bacillota</taxon>
        <taxon>Bacilli</taxon>
        <taxon>Bacillales</taxon>
        <taxon>Bacillaceae</taxon>
        <taxon>Bacillus</taxon>
        <taxon>Bacillus amyloliquefaciens group</taxon>
    </lineage>
</organism>
<dbReference type="Gene3D" id="1.10.3730.20">
    <property type="match status" value="1"/>
</dbReference>
<feature type="transmembrane region" description="Helical" evidence="7">
    <location>
        <begin position="212"/>
        <end position="232"/>
    </location>
</feature>
<feature type="transmembrane region" description="Helical" evidence="7">
    <location>
        <begin position="315"/>
        <end position="332"/>
    </location>
</feature>
<dbReference type="SUPFAM" id="SSF103481">
    <property type="entry name" value="Multidrug resistance efflux transporter EmrE"/>
    <property type="match status" value="2"/>
</dbReference>
<keyword evidence="5 7" id="KW-1133">Transmembrane helix</keyword>
<evidence type="ECO:0000256" key="4">
    <source>
        <dbReference type="ARBA" id="ARBA00022692"/>
    </source>
</evidence>
<feature type="domain" description="EamA" evidence="8">
    <location>
        <begin position="68"/>
        <end position="201"/>
    </location>
</feature>
<evidence type="ECO:0000256" key="5">
    <source>
        <dbReference type="ARBA" id="ARBA00022989"/>
    </source>
</evidence>
<accession>Q70KJ1</accession>
<evidence type="ECO:0000256" key="1">
    <source>
        <dbReference type="ARBA" id="ARBA00004651"/>
    </source>
</evidence>
<reference evidence="9" key="1">
    <citation type="journal article" date="2004" name="J. Bacteriol.">
        <title>Structural and functional characterization of gene clusters directing nonribosomal synthesis of bioactive cyclic lipopeptides in Bacillus amyloliquefaciens strain FZB42.</title>
        <authorList>
            <person name="Koumoutsi A."/>
            <person name="Chen X.H."/>
            <person name="Henne A."/>
            <person name="Liesegang H."/>
            <person name="Hitzeroth G."/>
            <person name="Franke P."/>
            <person name="Vater J."/>
            <person name="Borriss R."/>
        </authorList>
    </citation>
    <scope>NUCLEOTIDE SEQUENCE</scope>
    <source>
        <strain evidence="9">FZB42</strain>
    </source>
</reference>
<feature type="transmembrane region" description="Helical" evidence="7">
    <location>
        <begin position="158"/>
        <end position="176"/>
    </location>
</feature>
<feature type="transmembrane region" description="Helical" evidence="7">
    <location>
        <begin position="64"/>
        <end position="86"/>
    </location>
</feature>
<evidence type="ECO:0000256" key="3">
    <source>
        <dbReference type="ARBA" id="ARBA00022475"/>
    </source>
</evidence>
<feature type="transmembrane region" description="Helical" evidence="7">
    <location>
        <begin position="98"/>
        <end position="119"/>
    </location>
</feature>
<keyword evidence="4 7" id="KW-0812">Transmembrane</keyword>
<dbReference type="InterPro" id="IPR000620">
    <property type="entry name" value="EamA_dom"/>
</dbReference>
<dbReference type="AlphaFoldDB" id="Q70KJ1"/>
<evidence type="ECO:0000256" key="7">
    <source>
        <dbReference type="SAM" id="Phobius"/>
    </source>
</evidence>
<comment type="similarity">
    <text evidence="2">Belongs to the EamA transporter family.</text>
</comment>
<dbReference type="PANTHER" id="PTHR32322:SF18">
    <property type="entry name" value="S-ADENOSYLMETHIONINE_S-ADENOSYLHOMOCYSTEINE TRANSPORTER"/>
    <property type="match status" value="1"/>
</dbReference>
<evidence type="ECO:0000259" key="8">
    <source>
        <dbReference type="Pfam" id="PF00892"/>
    </source>
</evidence>
<dbReference type="InterPro" id="IPR050638">
    <property type="entry name" value="AA-Vitamin_Transporters"/>
</dbReference>
<feature type="domain" description="EamA" evidence="8">
    <location>
        <begin position="213"/>
        <end position="354"/>
    </location>
</feature>
<feature type="transmembrane region" description="Helical" evidence="7">
    <location>
        <begin position="244"/>
        <end position="262"/>
    </location>
</feature>
<keyword evidence="6 7" id="KW-0472">Membrane</keyword>
<comment type="subcellular location">
    <subcellularLocation>
        <location evidence="1">Cell membrane</location>
        <topology evidence="1">Multi-pass membrane protein</topology>
    </subcellularLocation>
</comment>
<dbReference type="EMBL" id="AJ575642">
    <property type="protein sequence ID" value="CAE02636.1"/>
    <property type="molecule type" value="Genomic_DNA"/>
</dbReference>
<protein>
    <submittedName>
        <fullName evidence="9">Ycxc protein</fullName>
    </submittedName>
</protein>
<gene>
    <name evidence="9" type="primary">ycxc</name>
</gene>
<name>Q70KJ1_BACAM</name>
<dbReference type="GO" id="GO:0005886">
    <property type="term" value="C:plasma membrane"/>
    <property type="evidence" value="ECO:0007669"/>
    <property type="project" value="UniProtKB-SubCell"/>
</dbReference>
<evidence type="ECO:0000256" key="6">
    <source>
        <dbReference type="ARBA" id="ARBA00023136"/>
    </source>
</evidence>
<keyword evidence="3" id="KW-1003">Cell membrane</keyword>